<evidence type="ECO:0000313" key="1">
    <source>
        <dbReference type="EMBL" id="SSC66012.1"/>
    </source>
</evidence>
<proteinExistence type="predicted"/>
<dbReference type="AlphaFoldDB" id="A0A376ADX1"/>
<protein>
    <submittedName>
        <fullName evidence="1">Uncharacterized protein</fullName>
    </submittedName>
</protein>
<organism evidence="1 2">
    <name type="scientific">Ciceribacter selenitireducens ATCC BAA-1503</name>
    <dbReference type="NCBI Taxonomy" id="1336235"/>
    <lineage>
        <taxon>Bacteria</taxon>
        <taxon>Pseudomonadati</taxon>
        <taxon>Pseudomonadota</taxon>
        <taxon>Alphaproteobacteria</taxon>
        <taxon>Hyphomicrobiales</taxon>
        <taxon>Rhizobiaceae</taxon>
        <taxon>Ciceribacter</taxon>
    </lineage>
</organism>
<accession>A0A376ADX1</accession>
<dbReference type="EMBL" id="UEYP01000001">
    <property type="protein sequence ID" value="SSC66012.1"/>
    <property type="molecule type" value="Genomic_DNA"/>
</dbReference>
<dbReference type="Proteomes" id="UP000254764">
    <property type="component" value="Unassembled WGS sequence"/>
</dbReference>
<gene>
    <name evidence="1" type="ORF">RHIZ70_1720</name>
</gene>
<sequence length="37" mass="4209">MMTHRQLKSVRKLTFIHTVAVLEPVFASLASERLNSP</sequence>
<name>A0A376ADX1_9HYPH</name>
<reference evidence="2" key="1">
    <citation type="submission" date="2018-07" db="EMBL/GenBank/DDBJ databases">
        <authorList>
            <person name="Peiro R."/>
            <person name="Begona"/>
            <person name="Cbmso G."/>
            <person name="Lopez M."/>
            <person name="Gonzalez S."/>
        </authorList>
    </citation>
    <scope>NUCLEOTIDE SEQUENCE [LARGE SCALE GENOMIC DNA]</scope>
</reference>
<evidence type="ECO:0000313" key="2">
    <source>
        <dbReference type="Proteomes" id="UP000254764"/>
    </source>
</evidence>
<keyword evidence="2" id="KW-1185">Reference proteome</keyword>